<name>A0ABS2WRA9_9BACT</name>
<feature type="domain" description="Nitroreductase" evidence="6">
    <location>
        <begin position="7"/>
        <end position="196"/>
    </location>
</feature>
<evidence type="ECO:0000256" key="1">
    <source>
        <dbReference type="ARBA" id="ARBA00001917"/>
    </source>
</evidence>
<keyword evidence="8" id="KW-1185">Reference proteome</keyword>
<dbReference type="PANTHER" id="PTHR43673">
    <property type="entry name" value="NAD(P)H NITROREDUCTASE YDGI-RELATED"/>
    <property type="match status" value="1"/>
</dbReference>
<proteinExistence type="inferred from homology"/>
<evidence type="ECO:0000313" key="7">
    <source>
        <dbReference type="EMBL" id="MBN2963759.1"/>
    </source>
</evidence>
<comment type="similarity">
    <text evidence="2">Belongs to the nitroreductase family.</text>
</comment>
<keyword evidence="5" id="KW-0560">Oxidoreductase</keyword>
<evidence type="ECO:0000256" key="2">
    <source>
        <dbReference type="ARBA" id="ARBA00007118"/>
    </source>
</evidence>
<evidence type="ECO:0000313" key="8">
    <source>
        <dbReference type="Proteomes" id="UP000703590"/>
    </source>
</evidence>
<dbReference type="InterPro" id="IPR029479">
    <property type="entry name" value="Nitroreductase"/>
</dbReference>
<sequence>MHVHEAIKKRKSIRAFLDKEVPLELVGRILEHAKQTPSSTNMQPWSVCVVAGEAKKKLDQALLGAFDAGVQPSPDYLYYPKEWAEPYKGRRITIGAQMYDILGIKREDKAARIKQWRANFEAFGAPVVLYFFMDKILKGGSWLDYGMFLQSVMLLCVEEGLGSCSMGSLAEYPDIVRKELGVESEKILLCGMAIGYPDTRAPINSLETQREPWSAFTTVYM</sequence>
<keyword evidence="3" id="KW-0285">Flavoprotein</keyword>
<reference evidence="7 8" key="1">
    <citation type="submission" date="2021-02" db="EMBL/GenBank/DDBJ databases">
        <title>Sulfurospirillum tamanensis sp. nov.</title>
        <authorList>
            <person name="Frolova A."/>
            <person name="Merkel A."/>
            <person name="Slobodkin A."/>
        </authorList>
    </citation>
    <scope>NUCLEOTIDE SEQUENCE [LARGE SCALE GENOMIC DNA]</scope>
    <source>
        <strain evidence="7 8">T05b</strain>
    </source>
</reference>
<protein>
    <submittedName>
        <fullName evidence="7">Nitroreductase family protein</fullName>
    </submittedName>
</protein>
<dbReference type="SUPFAM" id="SSF55469">
    <property type="entry name" value="FMN-dependent nitroreductase-like"/>
    <property type="match status" value="1"/>
</dbReference>
<evidence type="ECO:0000256" key="4">
    <source>
        <dbReference type="ARBA" id="ARBA00022643"/>
    </source>
</evidence>
<evidence type="ECO:0000259" key="6">
    <source>
        <dbReference type="Pfam" id="PF00881"/>
    </source>
</evidence>
<dbReference type="EMBL" id="JAFHKK010000004">
    <property type="protein sequence ID" value="MBN2963759.1"/>
    <property type="molecule type" value="Genomic_DNA"/>
</dbReference>
<gene>
    <name evidence="7" type="ORF">JWV37_03110</name>
</gene>
<reference evidence="8" key="2">
    <citation type="submission" date="2021-02" db="EMBL/GenBank/DDBJ databases">
        <title>Sulfurospirillum tamanensis sp. nov.</title>
        <authorList>
            <person name="Merkel A.Y."/>
        </authorList>
    </citation>
    <scope>NUCLEOTIDE SEQUENCE [LARGE SCALE GENOMIC DNA]</scope>
    <source>
        <strain evidence="8">T05b</strain>
    </source>
</reference>
<keyword evidence="4" id="KW-0288">FMN</keyword>
<reference evidence="7 8" key="3">
    <citation type="submission" date="2021-02" db="EMBL/GenBank/DDBJ databases">
        <authorList>
            <person name="Merkel A.Y."/>
        </authorList>
    </citation>
    <scope>NUCLEOTIDE SEQUENCE [LARGE SCALE GENOMIC DNA]</scope>
    <source>
        <strain evidence="7 8">T05b</strain>
    </source>
</reference>
<dbReference type="Proteomes" id="UP000703590">
    <property type="component" value="Unassembled WGS sequence"/>
</dbReference>
<dbReference type="Gene3D" id="3.40.109.10">
    <property type="entry name" value="NADH Oxidase"/>
    <property type="match status" value="1"/>
</dbReference>
<accession>A0ABS2WRA9</accession>
<comment type="cofactor">
    <cofactor evidence="1">
        <name>FMN</name>
        <dbReference type="ChEBI" id="CHEBI:58210"/>
    </cofactor>
</comment>
<organism evidence="7 8">
    <name type="scientific">Sulfurospirillum tamanense</name>
    <dbReference type="NCBI Taxonomy" id="2813362"/>
    <lineage>
        <taxon>Bacteria</taxon>
        <taxon>Pseudomonadati</taxon>
        <taxon>Campylobacterota</taxon>
        <taxon>Epsilonproteobacteria</taxon>
        <taxon>Campylobacterales</taxon>
        <taxon>Sulfurospirillaceae</taxon>
        <taxon>Sulfurospirillum</taxon>
    </lineage>
</organism>
<evidence type="ECO:0000256" key="3">
    <source>
        <dbReference type="ARBA" id="ARBA00022630"/>
    </source>
</evidence>
<comment type="caution">
    <text evidence="7">The sequence shown here is derived from an EMBL/GenBank/DDBJ whole genome shotgun (WGS) entry which is preliminary data.</text>
</comment>
<dbReference type="Pfam" id="PF00881">
    <property type="entry name" value="Nitroreductase"/>
    <property type="match status" value="1"/>
</dbReference>
<evidence type="ECO:0000256" key="5">
    <source>
        <dbReference type="ARBA" id="ARBA00023002"/>
    </source>
</evidence>
<dbReference type="RefSeq" id="WP_205458196.1">
    <property type="nucleotide sequence ID" value="NZ_JAFHKK010000004.1"/>
</dbReference>
<dbReference type="CDD" id="cd02136">
    <property type="entry name" value="PnbA_NfnB-like"/>
    <property type="match status" value="1"/>
</dbReference>
<dbReference type="InterPro" id="IPR000415">
    <property type="entry name" value="Nitroreductase-like"/>
</dbReference>
<dbReference type="PANTHER" id="PTHR43673:SF2">
    <property type="entry name" value="NITROREDUCTASE"/>
    <property type="match status" value="1"/>
</dbReference>